<feature type="region of interest" description="Disordered" evidence="1">
    <location>
        <begin position="82"/>
        <end position="141"/>
    </location>
</feature>
<protein>
    <submittedName>
        <fullName evidence="2">Uncharacterized protein</fullName>
    </submittedName>
</protein>
<dbReference type="EMBL" id="ML179298">
    <property type="protein sequence ID" value="THU91754.1"/>
    <property type="molecule type" value="Genomic_DNA"/>
</dbReference>
<gene>
    <name evidence="2" type="ORF">K435DRAFT_224612</name>
</gene>
<dbReference type="AlphaFoldDB" id="A0A4S8LQV6"/>
<reference evidence="2 3" key="1">
    <citation type="journal article" date="2019" name="Nat. Ecol. Evol.">
        <title>Megaphylogeny resolves global patterns of mushroom evolution.</title>
        <authorList>
            <person name="Varga T."/>
            <person name="Krizsan K."/>
            <person name="Foldi C."/>
            <person name="Dima B."/>
            <person name="Sanchez-Garcia M."/>
            <person name="Sanchez-Ramirez S."/>
            <person name="Szollosi G.J."/>
            <person name="Szarkandi J.G."/>
            <person name="Papp V."/>
            <person name="Albert L."/>
            <person name="Andreopoulos W."/>
            <person name="Angelini C."/>
            <person name="Antonin V."/>
            <person name="Barry K.W."/>
            <person name="Bougher N.L."/>
            <person name="Buchanan P."/>
            <person name="Buyck B."/>
            <person name="Bense V."/>
            <person name="Catcheside P."/>
            <person name="Chovatia M."/>
            <person name="Cooper J."/>
            <person name="Damon W."/>
            <person name="Desjardin D."/>
            <person name="Finy P."/>
            <person name="Geml J."/>
            <person name="Haridas S."/>
            <person name="Hughes K."/>
            <person name="Justo A."/>
            <person name="Karasinski D."/>
            <person name="Kautmanova I."/>
            <person name="Kiss B."/>
            <person name="Kocsube S."/>
            <person name="Kotiranta H."/>
            <person name="LaButti K.M."/>
            <person name="Lechner B.E."/>
            <person name="Liimatainen K."/>
            <person name="Lipzen A."/>
            <person name="Lukacs Z."/>
            <person name="Mihaltcheva S."/>
            <person name="Morgado L.N."/>
            <person name="Niskanen T."/>
            <person name="Noordeloos M.E."/>
            <person name="Ohm R.A."/>
            <person name="Ortiz-Santana B."/>
            <person name="Ovrebo C."/>
            <person name="Racz N."/>
            <person name="Riley R."/>
            <person name="Savchenko A."/>
            <person name="Shiryaev A."/>
            <person name="Soop K."/>
            <person name="Spirin V."/>
            <person name="Szebenyi C."/>
            <person name="Tomsovsky M."/>
            <person name="Tulloss R.E."/>
            <person name="Uehling J."/>
            <person name="Grigoriev I.V."/>
            <person name="Vagvolgyi C."/>
            <person name="Papp T."/>
            <person name="Martin F.M."/>
            <person name="Miettinen O."/>
            <person name="Hibbett D.S."/>
            <person name="Nagy L.G."/>
        </authorList>
    </citation>
    <scope>NUCLEOTIDE SEQUENCE [LARGE SCALE GENOMIC DNA]</scope>
    <source>
        <strain evidence="2 3">CBS 962.96</strain>
    </source>
</reference>
<feature type="compositionally biased region" description="Polar residues" evidence="1">
    <location>
        <begin position="100"/>
        <end position="115"/>
    </location>
</feature>
<dbReference type="Proteomes" id="UP000297245">
    <property type="component" value="Unassembled WGS sequence"/>
</dbReference>
<sequence>MGSVICTSWNCNFSPNLHPVHSSMSYRRRSQSASTSSSFSRRSPSTLCNSAIGKRSYFSSTHSNFSCSSKWDVDAWRSKRRRREVSPYGSAASSDDDFPSNKQSPADRSILSANTFSRPSFPSSSADFFPRNDNARHRHSAHIPGTFDFSSHHPYSQEELVELKSNAFWDLQRSIAENGESLIRRMRDYEISRSRAETFTKVKDAQKRGRKRSSLIASPVRKEPVYQDSDAEDGDEEDDEVQILSGDIPDVLLSSKSARPSGGIPMEDDGASQHSMSTRGRSLSDTRRSSSPCSSSMSDDDDYTMDSHPSSDAPSIDLDTPTPTSSANSSMSSLPLPSENYSSPFFTVPPPTASRSEKALAALSLAMANGAGSINDYAGLDFPSLSSNNTWMTP</sequence>
<organism evidence="2 3">
    <name type="scientific">Dendrothele bispora (strain CBS 962.96)</name>
    <dbReference type="NCBI Taxonomy" id="1314807"/>
    <lineage>
        <taxon>Eukaryota</taxon>
        <taxon>Fungi</taxon>
        <taxon>Dikarya</taxon>
        <taxon>Basidiomycota</taxon>
        <taxon>Agaricomycotina</taxon>
        <taxon>Agaricomycetes</taxon>
        <taxon>Agaricomycetidae</taxon>
        <taxon>Agaricales</taxon>
        <taxon>Agaricales incertae sedis</taxon>
        <taxon>Dendrothele</taxon>
    </lineage>
</organism>
<feature type="compositionally biased region" description="Acidic residues" evidence="1">
    <location>
        <begin position="229"/>
        <end position="241"/>
    </location>
</feature>
<feature type="compositionally biased region" description="Low complexity" evidence="1">
    <location>
        <begin position="116"/>
        <end position="129"/>
    </location>
</feature>
<name>A0A4S8LQV6_DENBC</name>
<dbReference type="OrthoDB" id="2688840at2759"/>
<accession>A0A4S8LQV6</accession>
<keyword evidence="3" id="KW-1185">Reference proteome</keyword>
<evidence type="ECO:0000313" key="2">
    <source>
        <dbReference type="EMBL" id="THU91754.1"/>
    </source>
</evidence>
<feature type="compositionally biased region" description="Low complexity" evidence="1">
    <location>
        <begin position="320"/>
        <end position="335"/>
    </location>
</feature>
<evidence type="ECO:0000256" key="1">
    <source>
        <dbReference type="SAM" id="MobiDB-lite"/>
    </source>
</evidence>
<feature type="region of interest" description="Disordered" evidence="1">
    <location>
        <begin position="202"/>
        <end position="335"/>
    </location>
</feature>
<evidence type="ECO:0000313" key="3">
    <source>
        <dbReference type="Proteomes" id="UP000297245"/>
    </source>
</evidence>
<feature type="compositionally biased region" description="Low complexity" evidence="1">
    <location>
        <begin position="31"/>
        <end position="45"/>
    </location>
</feature>
<proteinExistence type="predicted"/>
<feature type="region of interest" description="Disordered" evidence="1">
    <location>
        <begin position="22"/>
        <end position="45"/>
    </location>
</feature>